<protein>
    <submittedName>
        <fullName evidence="1">Uncharacterized protein</fullName>
    </submittedName>
</protein>
<keyword evidence="2" id="KW-1185">Reference proteome</keyword>
<proteinExistence type="predicted"/>
<name>A0ABR1ME67_9PEZI</name>
<evidence type="ECO:0000313" key="2">
    <source>
        <dbReference type="Proteomes" id="UP001360953"/>
    </source>
</evidence>
<accession>A0ABR1ME67</accession>
<dbReference type="GeneID" id="92029519"/>
<dbReference type="EMBL" id="JBBPEH010000001">
    <property type="protein sequence ID" value="KAK7545100.1"/>
    <property type="molecule type" value="Genomic_DNA"/>
</dbReference>
<gene>
    <name evidence="1" type="ORF">J3D65DRAFT_49276</name>
</gene>
<dbReference type="RefSeq" id="XP_066660335.1">
    <property type="nucleotide sequence ID" value="XM_066796613.1"/>
</dbReference>
<dbReference type="Proteomes" id="UP001360953">
    <property type="component" value="Unassembled WGS sequence"/>
</dbReference>
<organism evidence="1 2">
    <name type="scientific">Phyllosticta citribraziliensis</name>
    <dbReference type="NCBI Taxonomy" id="989973"/>
    <lineage>
        <taxon>Eukaryota</taxon>
        <taxon>Fungi</taxon>
        <taxon>Dikarya</taxon>
        <taxon>Ascomycota</taxon>
        <taxon>Pezizomycotina</taxon>
        <taxon>Dothideomycetes</taxon>
        <taxon>Dothideomycetes incertae sedis</taxon>
        <taxon>Botryosphaeriales</taxon>
        <taxon>Phyllostictaceae</taxon>
        <taxon>Phyllosticta</taxon>
    </lineage>
</organism>
<comment type="caution">
    <text evidence="1">The sequence shown here is derived from an EMBL/GenBank/DDBJ whole genome shotgun (WGS) entry which is preliminary data.</text>
</comment>
<evidence type="ECO:0000313" key="1">
    <source>
        <dbReference type="EMBL" id="KAK7545100.1"/>
    </source>
</evidence>
<reference evidence="1 2" key="1">
    <citation type="submission" date="2024-04" db="EMBL/GenBank/DDBJ databases">
        <title>Phyllosticta paracitricarpa is synonymous to the EU quarantine fungus P. citricarpa based on phylogenomic analyses.</title>
        <authorList>
            <consortium name="Lawrence Berkeley National Laboratory"/>
            <person name="Van ingen-buijs V.A."/>
            <person name="Van westerhoven A.C."/>
            <person name="Haridas S."/>
            <person name="Skiadas P."/>
            <person name="Martin F."/>
            <person name="Groenewald J.Z."/>
            <person name="Crous P.W."/>
            <person name="Seidl M.F."/>
        </authorList>
    </citation>
    <scope>NUCLEOTIDE SEQUENCE [LARGE SCALE GENOMIC DNA]</scope>
    <source>
        <strain evidence="1 2">CPC 17464</strain>
    </source>
</reference>
<sequence length="268" mass="30159">MHGARTRATRQPCLVGIRMYGRASGEIACFDWFCVVEVAIHGRMMVRRQLCSISTKVFVAVRLCALSRPLRASIVPHSTAQHSPSAAYQPNCTHHCAALPISVPKSSTCYLRARSKRWCLNVRRLSWAAAAAQAHQRNGHMHTSLPYLPTSLPYLPTSLPYLSTSLPQLRLRDLGPRTHAFSSLSSTAQLLSLPLTNQQSRQAKKQKRSVCWPGREIEPGTCRGCDCCRGMRCHYTTNTFAWVRCMCVVRIAHVYKKREGVRKKGRKE</sequence>